<feature type="compositionally biased region" description="Basic and acidic residues" evidence="1">
    <location>
        <begin position="1410"/>
        <end position="1421"/>
    </location>
</feature>
<feature type="compositionally biased region" description="Basic and acidic residues" evidence="1">
    <location>
        <begin position="1064"/>
        <end position="1078"/>
    </location>
</feature>
<evidence type="ECO:0000313" key="4">
    <source>
        <dbReference type="Proteomes" id="UP001162164"/>
    </source>
</evidence>
<feature type="compositionally biased region" description="Basic residues" evidence="1">
    <location>
        <begin position="992"/>
        <end position="1002"/>
    </location>
</feature>
<feature type="domain" description="C2H2-type" evidence="2">
    <location>
        <begin position="1267"/>
        <end position="1290"/>
    </location>
</feature>
<feature type="compositionally biased region" description="Basic residues" evidence="1">
    <location>
        <begin position="1394"/>
        <end position="1409"/>
    </location>
</feature>
<feature type="compositionally biased region" description="Basic and acidic residues" evidence="1">
    <location>
        <begin position="883"/>
        <end position="895"/>
    </location>
</feature>
<evidence type="ECO:0000313" key="3">
    <source>
        <dbReference type="EMBL" id="KAJ8972649.1"/>
    </source>
</evidence>
<organism evidence="3 4">
    <name type="scientific">Molorchus minor</name>
    <dbReference type="NCBI Taxonomy" id="1323400"/>
    <lineage>
        <taxon>Eukaryota</taxon>
        <taxon>Metazoa</taxon>
        <taxon>Ecdysozoa</taxon>
        <taxon>Arthropoda</taxon>
        <taxon>Hexapoda</taxon>
        <taxon>Insecta</taxon>
        <taxon>Pterygota</taxon>
        <taxon>Neoptera</taxon>
        <taxon>Endopterygota</taxon>
        <taxon>Coleoptera</taxon>
        <taxon>Polyphaga</taxon>
        <taxon>Cucujiformia</taxon>
        <taxon>Chrysomeloidea</taxon>
        <taxon>Cerambycidae</taxon>
        <taxon>Lamiinae</taxon>
        <taxon>Monochamini</taxon>
        <taxon>Molorchus</taxon>
    </lineage>
</organism>
<proteinExistence type="predicted"/>
<feature type="region of interest" description="Disordered" evidence="1">
    <location>
        <begin position="259"/>
        <end position="279"/>
    </location>
</feature>
<accession>A0ABQ9J5B3</accession>
<feature type="compositionally biased region" description="Basic and acidic residues" evidence="1">
    <location>
        <begin position="833"/>
        <end position="861"/>
    </location>
</feature>
<feature type="compositionally biased region" description="Acidic residues" evidence="1">
    <location>
        <begin position="749"/>
        <end position="758"/>
    </location>
</feature>
<feature type="domain" description="C2H2-type" evidence="2">
    <location>
        <begin position="1310"/>
        <end position="1333"/>
    </location>
</feature>
<dbReference type="Proteomes" id="UP001162164">
    <property type="component" value="Unassembled WGS sequence"/>
</dbReference>
<feature type="compositionally biased region" description="Basic and acidic residues" evidence="1">
    <location>
        <begin position="1478"/>
        <end position="1489"/>
    </location>
</feature>
<feature type="compositionally biased region" description="Acidic residues" evidence="1">
    <location>
        <begin position="821"/>
        <end position="832"/>
    </location>
</feature>
<feature type="compositionally biased region" description="Basic and acidic residues" evidence="1">
    <location>
        <begin position="7"/>
        <end position="17"/>
    </location>
</feature>
<comment type="caution">
    <text evidence="3">The sequence shown here is derived from an EMBL/GenBank/DDBJ whole genome shotgun (WGS) entry which is preliminary data.</text>
</comment>
<evidence type="ECO:0000256" key="1">
    <source>
        <dbReference type="SAM" id="MobiDB-lite"/>
    </source>
</evidence>
<feature type="compositionally biased region" description="Basic and acidic residues" evidence="1">
    <location>
        <begin position="719"/>
        <end position="732"/>
    </location>
</feature>
<feature type="region of interest" description="Disordered" evidence="1">
    <location>
        <begin position="533"/>
        <end position="909"/>
    </location>
</feature>
<gene>
    <name evidence="3" type="ORF">NQ317_008235</name>
</gene>
<feature type="domain" description="C2H2-type" evidence="2">
    <location>
        <begin position="1175"/>
        <end position="1195"/>
    </location>
</feature>
<feature type="compositionally biased region" description="Basic and acidic residues" evidence="1">
    <location>
        <begin position="572"/>
        <end position="662"/>
    </location>
</feature>
<feature type="compositionally biased region" description="Basic residues" evidence="1">
    <location>
        <begin position="142"/>
        <end position="157"/>
    </location>
</feature>
<feature type="compositionally biased region" description="Low complexity" evidence="1">
    <location>
        <begin position="1422"/>
        <end position="1441"/>
    </location>
</feature>
<feature type="compositionally biased region" description="Basic and acidic residues" evidence="1">
    <location>
        <begin position="778"/>
        <end position="797"/>
    </location>
</feature>
<feature type="compositionally biased region" description="Basic and acidic residues" evidence="1">
    <location>
        <begin position="109"/>
        <end position="119"/>
    </location>
</feature>
<name>A0ABQ9J5B3_9CUCU</name>
<feature type="compositionally biased region" description="Basic and acidic residues" evidence="1">
    <location>
        <begin position="759"/>
        <end position="770"/>
    </location>
</feature>
<feature type="compositionally biased region" description="Basic and acidic residues" evidence="1">
    <location>
        <begin position="187"/>
        <end position="219"/>
    </location>
</feature>
<dbReference type="Gene3D" id="3.30.160.60">
    <property type="entry name" value="Classic Zinc Finger"/>
    <property type="match status" value="1"/>
</dbReference>
<feature type="region of interest" description="Disordered" evidence="1">
    <location>
        <begin position="1"/>
        <end position="226"/>
    </location>
</feature>
<feature type="compositionally biased region" description="Acidic residues" evidence="1">
    <location>
        <begin position="1079"/>
        <end position="1090"/>
    </location>
</feature>
<feature type="compositionally biased region" description="Basic and acidic residues" evidence="1">
    <location>
        <begin position="91"/>
        <end position="100"/>
    </location>
</feature>
<dbReference type="EMBL" id="JAPWTJ010001315">
    <property type="protein sequence ID" value="KAJ8972649.1"/>
    <property type="molecule type" value="Genomic_DNA"/>
</dbReference>
<feature type="compositionally biased region" description="Acidic residues" evidence="1">
    <location>
        <begin position="1050"/>
        <end position="1063"/>
    </location>
</feature>
<feature type="compositionally biased region" description="Basic and acidic residues" evidence="1">
    <location>
        <begin position="1366"/>
        <end position="1381"/>
    </location>
</feature>
<feature type="compositionally biased region" description="Basic and acidic residues" evidence="1">
    <location>
        <begin position="26"/>
        <end position="42"/>
    </location>
</feature>
<dbReference type="SMART" id="SM00355">
    <property type="entry name" value="ZnF_C2H2"/>
    <property type="match status" value="4"/>
</dbReference>
<sequence>MAIQPPDKPKIKEREPAAKSSSPTKNKPEDFPETISLKKDVKNSASAESCKQKPQKILKESASIFGSVLSHIDDRLLEGKKKKEERRHSHPGKDERRASDGGKGSSKSPDAKLRSERKFSFSNEDLSVKCSGSKPSSDPRKKESHKKSDKKDKHKSKSEKNNGSDNKSKSSSKESKSKLFSLSGTKSYDEKKEILKHKLQESPKLVDADKETKDSDKEPTAIPNRIAVKKDDELFIPNNNKAVENKEDSANRAQALFKRLADKYNPKPKKTTIDADVDKSVADSIEQNMRTAQPKLPAITPIPEPTPPPASLVKCTRIEQYPTQPAPLSTVLQNIMSPSTTHLINSVVNQLKQTNAEAERLGLLPTPSPLPSNQPLLMRNSPTVAPTNALLSPPTREDNWVSEYCRESNFVADFVRDNFNDDYSSNMPPNDFGNAQFNPPMRQDRLRFEAPAQQQGNFAESPRYVPPMNDRFGGDNFNQNAPFQQDRFRQGYSYGSKKQVDMQSLDYYPPNAPVPANVNMYNCGPPLLSPEMPNFQNEQKPNTFGIGHDPFSQNEPVWRTEDNLPYWQQDQRMSRDPRTYREYREMREARDRECRDPRLARDSRDPRDNRDSRDNRDPRENRDPRVNRDPRDPRLKVRDPRDKDYERDRSRDVQPNKFDRIYSRTNRKRDRSRSRSRTDWSNSQSKESFVSPLDSLYTGKEDHRTGKGYGVQSFRIPKIKKEDDHKEKEEQKVTSTNEDLTEPNACEPVEMELESDNEEGSKAEEKHTADANKAVEGSPREKDMEKPQEVESSKEVESEAPENSFSDKELSKITKIIKANEDEEDESSEEEDDAKKEALKQGEEKEVEIKDTSNEAEKVDSEIITPRASVKRRARRISSSSPSKEEPFKESECPKTPEPMEIEGRKDSGVIVTVGERIKSRKRIPATLSKPKKRCRTELDMLHEDIQDMFIRDGVLTASGKRMCRLLKDDPNVLAAAHPPETNTLPVEVPKVRKKPGPKPKPRPPNASEVKVMKSVRVVIPKMPESNVPQIEETPKRTLRSSARNVTYADSDDESDLLEDAAIAEDKSLADEDSSVREDDSDESSEDEKDETAHPDETRKSKVVKRKRGKIWASGIIHNKKKKKKQSSFDESDVTSNKDIVDRGVGSATGESDGDKSYVEPDKGYYVDSLSNKSKECKICNYRGRFITTHYKTNHPESEILSSRLSPAAAEEAVRDAEQNLAKYESIMRVKGGYKFKYVCRFCEFSTHVPPTIFYDHVTTHTGEYRHICPMCSFSASSGKTLKVHLSSCHQNIEKRVARKSYGQTVVFGYLCGECNYVQLTRKNVEDHINVFHLQKPTIYKITLSKVLDEEIEKVADEMGAVEASVYDKVDREPPEEKVSEPDIQVEKQMPPPQRKKRGPKPGPRSAKKKMQERAQRRTEATTDSDSVTTDTESVSSKESTNTSTERDFEKVAPVVRKRISREVSMEEEPIVGRSRRAAKDKAAEKLKNLMEFTEGPPRKRCQPTEKNRVESEEDSVKEAPQELPKEPPKEIVKEETVEPVKDKKEGEVNKKEEDKPEVKKRDRT</sequence>
<feature type="compositionally biased region" description="Basic and acidic residues" evidence="1">
    <location>
        <begin position="158"/>
        <end position="177"/>
    </location>
</feature>
<keyword evidence="4" id="KW-1185">Reference proteome</keyword>
<protein>
    <recommendedName>
        <fullName evidence="2">C2H2-type domain-containing protein</fullName>
    </recommendedName>
</protein>
<dbReference type="InterPro" id="IPR013087">
    <property type="entry name" value="Znf_C2H2_type"/>
</dbReference>
<feature type="compositionally biased region" description="Basic residues" evidence="1">
    <location>
        <begin position="665"/>
        <end position="675"/>
    </location>
</feature>
<feature type="region of interest" description="Disordered" evidence="1">
    <location>
        <begin position="975"/>
        <end position="1158"/>
    </location>
</feature>
<feature type="domain" description="C2H2-type" evidence="2">
    <location>
        <begin position="1238"/>
        <end position="1261"/>
    </location>
</feature>
<feature type="compositionally biased region" description="Basic residues" evidence="1">
    <location>
        <begin position="1101"/>
        <end position="1110"/>
    </location>
</feature>
<feature type="compositionally biased region" description="Basic and acidic residues" evidence="1">
    <location>
        <begin position="1091"/>
        <end position="1100"/>
    </location>
</feature>
<reference evidence="3" key="1">
    <citation type="journal article" date="2023" name="Insect Mol. Biol.">
        <title>Genome sequencing provides insights into the evolution of gene families encoding plant cell wall-degrading enzymes in longhorned beetles.</title>
        <authorList>
            <person name="Shin N.R."/>
            <person name="Okamura Y."/>
            <person name="Kirsch R."/>
            <person name="Pauchet Y."/>
        </authorList>
    </citation>
    <scope>NUCLEOTIDE SEQUENCE</scope>
    <source>
        <strain evidence="3">MMC_N1</strain>
    </source>
</reference>
<feature type="compositionally biased region" description="Basic and acidic residues" evidence="1">
    <location>
        <begin position="71"/>
        <end position="82"/>
    </location>
</feature>
<feature type="region of interest" description="Disordered" evidence="1">
    <location>
        <begin position="1366"/>
        <end position="1565"/>
    </location>
</feature>
<feature type="compositionally biased region" description="Basic and acidic residues" evidence="1">
    <location>
        <begin position="1503"/>
        <end position="1565"/>
    </location>
</feature>
<evidence type="ECO:0000259" key="2">
    <source>
        <dbReference type="SMART" id="SM00355"/>
    </source>
</evidence>